<proteinExistence type="predicted"/>
<reference evidence="1 2" key="1">
    <citation type="submission" date="2024-02" db="EMBL/GenBank/DDBJ databases">
        <title>A draft genome for the cacao thread blight pathogen Marasmius crinis-equi.</title>
        <authorList>
            <person name="Cohen S.P."/>
            <person name="Baruah I.K."/>
            <person name="Amoako-Attah I."/>
            <person name="Bukari Y."/>
            <person name="Meinhardt L.W."/>
            <person name="Bailey B.A."/>
        </authorList>
    </citation>
    <scope>NUCLEOTIDE SEQUENCE [LARGE SCALE GENOMIC DNA]</scope>
    <source>
        <strain evidence="1 2">GH-76</strain>
    </source>
</reference>
<evidence type="ECO:0000313" key="1">
    <source>
        <dbReference type="EMBL" id="KAL0570692.1"/>
    </source>
</evidence>
<gene>
    <name evidence="1" type="ORF">V5O48_011267</name>
</gene>
<accession>A0ABR3F633</accession>
<sequence>MVESLNLHLEHARSVPLSLELRVNDVGGNTNTDRDDRDDLRTPVLEVLEPHLHRVKDLEMVIPYKESFSDKVLYEFLYTHFPSLLSLHIRFTDSILDGVSDGVFENDTTQEMLRKLGVACPRVPFLRFTHKQDVILRGNLGPVLSAYQSLSSIHVPVSTGGILLLFQSCQNLMIAQLELAQPSGIRSSDVRATPSSLLHPRLQQLSITIGTRDNEGLENPTETFDGVCVILQRLEVLIWGLFPSRQYLHTGPRYGDWRKGGP</sequence>
<evidence type="ECO:0000313" key="2">
    <source>
        <dbReference type="Proteomes" id="UP001465976"/>
    </source>
</evidence>
<comment type="caution">
    <text evidence="1">The sequence shown here is derived from an EMBL/GenBank/DDBJ whole genome shotgun (WGS) entry which is preliminary data.</text>
</comment>
<dbReference type="Proteomes" id="UP001465976">
    <property type="component" value="Unassembled WGS sequence"/>
</dbReference>
<keyword evidence="2" id="KW-1185">Reference proteome</keyword>
<dbReference type="EMBL" id="JBAHYK010000889">
    <property type="protein sequence ID" value="KAL0570692.1"/>
    <property type="molecule type" value="Genomic_DNA"/>
</dbReference>
<name>A0ABR3F633_9AGAR</name>
<organism evidence="1 2">
    <name type="scientific">Marasmius crinis-equi</name>
    <dbReference type="NCBI Taxonomy" id="585013"/>
    <lineage>
        <taxon>Eukaryota</taxon>
        <taxon>Fungi</taxon>
        <taxon>Dikarya</taxon>
        <taxon>Basidiomycota</taxon>
        <taxon>Agaricomycotina</taxon>
        <taxon>Agaricomycetes</taxon>
        <taxon>Agaricomycetidae</taxon>
        <taxon>Agaricales</taxon>
        <taxon>Marasmiineae</taxon>
        <taxon>Marasmiaceae</taxon>
        <taxon>Marasmius</taxon>
    </lineage>
</organism>
<protein>
    <submittedName>
        <fullName evidence="1">Uncharacterized protein</fullName>
    </submittedName>
</protein>